<protein>
    <recommendedName>
        <fullName evidence="4">Glycoside hydrolase family 16 protein</fullName>
    </recommendedName>
</protein>
<feature type="compositionally biased region" description="Polar residues" evidence="1">
    <location>
        <begin position="237"/>
        <end position="250"/>
    </location>
</feature>
<name>A0AAW0CHR8_9AGAR</name>
<comment type="caution">
    <text evidence="2">The sequence shown here is derived from an EMBL/GenBank/DDBJ whole genome shotgun (WGS) entry which is preliminary data.</text>
</comment>
<evidence type="ECO:0000313" key="3">
    <source>
        <dbReference type="Proteomes" id="UP001383192"/>
    </source>
</evidence>
<dbReference type="AlphaFoldDB" id="A0AAW0CHR8"/>
<gene>
    <name evidence="2" type="ORF">VNI00_010882</name>
</gene>
<evidence type="ECO:0000313" key="2">
    <source>
        <dbReference type="EMBL" id="KAK7037659.1"/>
    </source>
</evidence>
<feature type="region of interest" description="Disordered" evidence="1">
    <location>
        <begin position="237"/>
        <end position="259"/>
    </location>
</feature>
<feature type="compositionally biased region" description="Low complexity" evidence="1">
    <location>
        <begin position="177"/>
        <end position="192"/>
    </location>
</feature>
<proteinExistence type="predicted"/>
<evidence type="ECO:0000256" key="1">
    <source>
        <dbReference type="SAM" id="MobiDB-lite"/>
    </source>
</evidence>
<dbReference type="Gene3D" id="2.60.120.200">
    <property type="match status" value="1"/>
</dbReference>
<evidence type="ECO:0008006" key="4">
    <source>
        <dbReference type="Google" id="ProtNLM"/>
    </source>
</evidence>
<dbReference type="Proteomes" id="UP001383192">
    <property type="component" value="Unassembled WGS sequence"/>
</dbReference>
<organism evidence="2 3">
    <name type="scientific">Paramarasmius palmivorus</name>
    <dbReference type="NCBI Taxonomy" id="297713"/>
    <lineage>
        <taxon>Eukaryota</taxon>
        <taxon>Fungi</taxon>
        <taxon>Dikarya</taxon>
        <taxon>Basidiomycota</taxon>
        <taxon>Agaricomycotina</taxon>
        <taxon>Agaricomycetes</taxon>
        <taxon>Agaricomycetidae</taxon>
        <taxon>Agaricales</taxon>
        <taxon>Marasmiineae</taxon>
        <taxon>Marasmiaceae</taxon>
        <taxon>Paramarasmius</taxon>
    </lineage>
</organism>
<feature type="region of interest" description="Disordered" evidence="1">
    <location>
        <begin position="166"/>
        <end position="192"/>
    </location>
</feature>
<accession>A0AAW0CHR8</accession>
<feature type="compositionally biased region" description="Polar residues" evidence="1">
    <location>
        <begin position="166"/>
        <end position="176"/>
    </location>
</feature>
<dbReference type="Pfam" id="PF26113">
    <property type="entry name" value="GH16_XgeA"/>
    <property type="match status" value="1"/>
</dbReference>
<sequence length="283" mass="29121">MVMHTDPGCTQPPNVKQGGKTLDTDCGTAVGCKVEETKPNSYGEGFANAGGGVFAAQIDVSGIYIWFWGRSDIPASLSSSKPDTSIDIADWGTPSAAYPAAGCDIEKLFKPQKLVLDITLCGQWAGIPEIYSATCPGQCISNVFGDGSNYATAYWEISHIRTFTATDAESPPNNTPSTVGSASTPLSSSASSTSINISTSVSSGTITNSTSVSVPAGSTAATFLGTLTVPDTVQPTSTKVETAGSEVSTDSPASQSSSAQGRYSLTTTLFSMTLACFLVLLSQ</sequence>
<reference evidence="2 3" key="1">
    <citation type="submission" date="2024-01" db="EMBL/GenBank/DDBJ databases">
        <title>A draft genome for a cacao thread blight-causing isolate of Paramarasmius palmivorus.</title>
        <authorList>
            <person name="Baruah I.K."/>
            <person name="Bukari Y."/>
            <person name="Amoako-Attah I."/>
            <person name="Meinhardt L.W."/>
            <person name="Bailey B.A."/>
            <person name="Cohen S.P."/>
        </authorList>
    </citation>
    <scope>NUCLEOTIDE SEQUENCE [LARGE SCALE GENOMIC DNA]</scope>
    <source>
        <strain evidence="2 3">GH-12</strain>
    </source>
</reference>
<keyword evidence="3" id="KW-1185">Reference proteome</keyword>
<dbReference type="EMBL" id="JAYKXP010000045">
    <property type="protein sequence ID" value="KAK7037659.1"/>
    <property type="molecule type" value="Genomic_DNA"/>
</dbReference>